<dbReference type="SUPFAM" id="SSF51161">
    <property type="entry name" value="Trimeric LpxA-like enzymes"/>
    <property type="match status" value="1"/>
</dbReference>
<dbReference type="InterPro" id="IPR011004">
    <property type="entry name" value="Trimer_LpxA-like_sf"/>
</dbReference>
<sequence length="204" mass="22597">MFMLQFVKIFIKIFQKLVRNWLNYLHILQQNQGIDIPLSVVLQYDDINAIKISPEVNIGEFVEVVVVAKSPFSNTSGRLIIEKRAVIGSHANIRAAGGEIYIGQNCIIAQHVSLIACNHTISSEKPYRDLPWDENKTGIFVDENVWIGCGVTILPGCRIGKNSVIGAGSVVTKSIPANEVWAGVPAKKIKDINCYKSESLSYKL</sequence>
<dbReference type="PANTHER" id="PTHR23416">
    <property type="entry name" value="SIALIC ACID SYNTHASE-RELATED"/>
    <property type="match status" value="1"/>
</dbReference>
<evidence type="ECO:0000256" key="1">
    <source>
        <dbReference type="ARBA" id="ARBA00022679"/>
    </source>
</evidence>
<dbReference type="InterPro" id="IPR001451">
    <property type="entry name" value="Hexapep"/>
</dbReference>
<organism evidence="3 4">
    <name type="scientific">Komarekiella delphini-convector SJRDD-AB1</name>
    <dbReference type="NCBI Taxonomy" id="2593771"/>
    <lineage>
        <taxon>Bacteria</taxon>
        <taxon>Bacillati</taxon>
        <taxon>Cyanobacteriota</taxon>
        <taxon>Cyanophyceae</taxon>
        <taxon>Nostocales</taxon>
        <taxon>Nostocaceae</taxon>
        <taxon>Komarekiella</taxon>
        <taxon>Komarekiella delphini-convector</taxon>
    </lineage>
</organism>
<keyword evidence="2" id="KW-0677">Repeat</keyword>
<keyword evidence="1" id="KW-0808">Transferase</keyword>
<proteinExistence type="predicted"/>
<reference evidence="3" key="1">
    <citation type="submission" date="2019-07" db="EMBL/GenBank/DDBJ databases">
        <title>Toxilogical consequences of a new and cryptic species of cyanobacteria (Komarekiella delphini-convector) recovered from the epidermis of a bottlenose dolphin and 1500 ft. in the air.</title>
        <authorList>
            <person name="Brown A.O."/>
            <person name="Dvorak P."/>
            <person name="Villanueva C.D."/>
            <person name="Foss A.J."/>
            <person name="Garvey A.D."/>
            <person name="Gibson Q.A."/>
            <person name="Johansen J.R."/>
            <person name="Casamatta D.A."/>
        </authorList>
    </citation>
    <scope>NUCLEOTIDE SEQUENCE</scope>
    <source>
        <strain evidence="3">SJRDD-AB1</strain>
    </source>
</reference>
<evidence type="ECO:0000313" key="3">
    <source>
        <dbReference type="EMBL" id="MBD6619989.1"/>
    </source>
</evidence>
<dbReference type="InterPro" id="IPR051159">
    <property type="entry name" value="Hexapeptide_acetyltransf"/>
</dbReference>
<protein>
    <submittedName>
        <fullName evidence="3">Acyltransferase</fullName>
    </submittedName>
</protein>
<evidence type="ECO:0000313" key="4">
    <source>
        <dbReference type="Proteomes" id="UP001165986"/>
    </source>
</evidence>
<evidence type="ECO:0000256" key="2">
    <source>
        <dbReference type="ARBA" id="ARBA00022737"/>
    </source>
</evidence>
<keyword evidence="3" id="KW-0012">Acyltransferase</keyword>
<dbReference type="PROSITE" id="PS00101">
    <property type="entry name" value="HEXAPEP_TRANSFERASES"/>
    <property type="match status" value="1"/>
</dbReference>
<name>A0AA40T3K6_9NOST</name>
<dbReference type="PANTHER" id="PTHR23416:SF78">
    <property type="entry name" value="LIPOPOLYSACCHARIDE BIOSYNTHESIS O-ACETYL TRANSFERASE WBBJ-RELATED"/>
    <property type="match status" value="1"/>
</dbReference>
<dbReference type="GO" id="GO:0016746">
    <property type="term" value="F:acyltransferase activity"/>
    <property type="evidence" value="ECO:0007669"/>
    <property type="project" value="UniProtKB-KW"/>
</dbReference>
<gene>
    <name evidence="3" type="ORF">FNW02_30380</name>
</gene>
<dbReference type="Pfam" id="PF00132">
    <property type="entry name" value="Hexapep"/>
    <property type="match status" value="1"/>
</dbReference>
<keyword evidence="4" id="KW-1185">Reference proteome</keyword>
<comment type="caution">
    <text evidence="3">The sequence shown here is derived from an EMBL/GenBank/DDBJ whole genome shotgun (WGS) entry which is preliminary data.</text>
</comment>
<dbReference type="InterPro" id="IPR018357">
    <property type="entry name" value="Hexapep_transf_CS"/>
</dbReference>
<dbReference type="GO" id="GO:0031470">
    <property type="term" value="C:carboxysome"/>
    <property type="evidence" value="ECO:0007669"/>
    <property type="project" value="UniProtKB-ARBA"/>
</dbReference>
<dbReference type="AlphaFoldDB" id="A0AA40T3K6"/>
<dbReference type="Gene3D" id="2.160.10.10">
    <property type="entry name" value="Hexapeptide repeat proteins"/>
    <property type="match status" value="1"/>
</dbReference>
<dbReference type="GO" id="GO:0043886">
    <property type="term" value="F:structural constituent of carboxysome shell"/>
    <property type="evidence" value="ECO:0007669"/>
    <property type="project" value="UniProtKB-ARBA"/>
</dbReference>
<dbReference type="CDD" id="cd04647">
    <property type="entry name" value="LbH_MAT_like"/>
    <property type="match status" value="1"/>
</dbReference>
<dbReference type="EMBL" id="VJXY01000052">
    <property type="protein sequence ID" value="MBD6619989.1"/>
    <property type="molecule type" value="Genomic_DNA"/>
</dbReference>
<dbReference type="Proteomes" id="UP001165986">
    <property type="component" value="Unassembled WGS sequence"/>
</dbReference>
<accession>A0AA40T3K6</accession>